<organism evidence="3 4">
    <name type="scientific">Rugamonas rubra</name>
    <dbReference type="NCBI Taxonomy" id="758825"/>
    <lineage>
        <taxon>Bacteria</taxon>
        <taxon>Pseudomonadati</taxon>
        <taxon>Pseudomonadota</taxon>
        <taxon>Betaproteobacteria</taxon>
        <taxon>Burkholderiales</taxon>
        <taxon>Oxalobacteraceae</taxon>
        <taxon>Telluria group</taxon>
        <taxon>Rugamonas</taxon>
    </lineage>
</organism>
<gene>
    <name evidence="3" type="ORF">SAMN02982985_03948</name>
</gene>
<evidence type="ECO:0000313" key="3">
    <source>
        <dbReference type="EMBL" id="SFM40000.1"/>
    </source>
</evidence>
<evidence type="ECO:0000313" key="4">
    <source>
        <dbReference type="Proteomes" id="UP000199470"/>
    </source>
</evidence>
<dbReference type="Proteomes" id="UP000199470">
    <property type="component" value="Unassembled WGS sequence"/>
</dbReference>
<dbReference type="AlphaFoldDB" id="A0A1I4QK07"/>
<evidence type="ECO:0000259" key="2">
    <source>
        <dbReference type="Pfam" id="PF07589"/>
    </source>
</evidence>
<feature type="domain" description="Ice-binding protein C-terminal" evidence="2">
    <location>
        <begin position="199"/>
        <end position="222"/>
    </location>
</feature>
<evidence type="ECO:0000256" key="1">
    <source>
        <dbReference type="SAM" id="SignalP"/>
    </source>
</evidence>
<dbReference type="EMBL" id="FOTW01000019">
    <property type="protein sequence ID" value="SFM40000.1"/>
    <property type="molecule type" value="Genomic_DNA"/>
</dbReference>
<reference evidence="3 4" key="1">
    <citation type="submission" date="2016-10" db="EMBL/GenBank/DDBJ databases">
        <authorList>
            <person name="de Groot N.N."/>
        </authorList>
    </citation>
    <scope>NUCLEOTIDE SEQUENCE [LARGE SCALE GENOMIC DNA]</scope>
    <source>
        <strain evidence="3 4">ATCC 43154</strain>
    </source>
</reference>
<accession>A0A1I4QK07</accession>
<sequence>MKKITAALLLAGLFGAVSAQASVVEFNAAKALTTTNWSDTLSFGKFDTKLGTLTSIKFELNGTVAGSGRAESLDSAASNVTLTLGSLLTLQRPDGSTLVVANPVFSTGYNFSAFDGGIDFAGTSGASTGQVSNSGSNAFTSFSANDFAAFSAAGGGNIDLNLRADGASTGSGSGNLITQFNTAAAGDVKVVYEYTAAAPVPEPETYGMLLLGMGVLGLARRRANKNKAA</sequence>
<name>A0A1I4QK07_9BURK</name>
<dbReference type="NCBIfam" id="NF033208">
    <property type="entry name" value="choice_anch_E"/>
    <property type="match status" value="1"/>
</dbReference>
<dbReference type="Pfam" id="PF07589">
    <property type="entry name" value="PEP-CTERM"/>
    <property type="match status" value="1"/>
</dbReference>
<protein>
    <submittedName>
        <fullName evidence="3">PEP-CTERM protein-sorting domain-containing protein</fullName>
    </submittedName>
</protein>
<dbReference type="RefSeq" id="WP_174900594.1">
    <property type="nucleotide sequence ID" value="NZ_FOTW01000019.1"/>
</dbReference>
<dbReference type="NCBIfam" id="TIGR02595">
    <property type="entry name" value="PEP_CTERM"/>
    <property type="match status" value="1"/>
</dbReference>
<dbReference type="InterPro" id="IPR013424">
    <property type="entry name" value="Ice-binding_C"/>
</dbReference>
<keyword evidence="1" id="KW-0732">Signal</keyword>
<feature type="signal peptide" evidence="1">
    <location>
        <begin position="1"/>
        <end position="21"/>
    </location>
</feature>
<proteinExistence type="predicted"/>
<dbReference type="STRING" id="758825.SAMN02982985_03948"/>
<keyword evidence="4" id="KW-1185">Reference proteome</keyword>
<feature type="chain" id="PRO_5011499025" evidence="1">
    <location>
        <begin position="22"/>
        <end position="229"/>
    </location>
</feature>